<protein>
    <submittedName>
        <fullName evidence="2">Uncharacterized protein</fullName>
    </submittedName>
</protein>
<feature type="transmembrane region" description="Helical" evidence="1">
    <location>
        <begin position="48"/>
        <end position="71"/>
    </location>
</feature>
<dbReference type="Proteomes" id="UP001430953">
    <property type="component" value="Unassembled WGS sequence"/>
</dbReference>
<keyword evidence="1" id="KW-0812">Transmembrane</keyword>
<keyword evidence="3" id="KW-1185">Reference proteome</keyword>
<keyword evidence="1" id="KW-1133">Transmembrane helix</keyword>
<comment type="caution">
    <text evidence="2">The sequence shown here is derived from an EMBL/GenBank/DDBJ whole genome shotgun (WGS) entry which is preliminary data.</text>
</comment>
<proteinExistence type="predicted"/>
<accession>A0AAW2GQ61</accession>
<name>A0AAW2GQ61_9HYME</name>
<dbReference type="AlphaFoldDB" id="A0AAW2GQ61"/>
<feature type="transmembrane region" description="Helical" evidence="1">
    <location>
        <begin position="296"/>
        <end position="317"/>
    </location>
</feature>
<evidence type="ECO:0000313" key="2">
    <source>
        <dbReference type="EMBL" id="KAL0129395.1"/>
    </source>
</evidence>
<organism evidence="2 3">
    <name type="scientific">Cardiocondyla obscurior</name>
    <dbReference type="NCBI Taxonomy" id="286306"/>
    <lineage>
        <taxon>Eukaryota</taxon>
        <taxon>Metazoa</taxon>
        <taxon>Ecdysozoa</taxon>
        <taxon>Arthropoda</taxon>
        <taxon>Hexapoda</taxon>
        <taxon>Insecta</taxon>
        <taxon>Pterygota</taxon>
        <taxon>Neoptera</taxon>
        <taxon>Endopterygota</taxon>
        <taxon>Hymenoptera</taxon>
        <taxon>Apocrita</taxon>
        <taxon>Aculeata</taxon>
        <taxon>Formicoidea</taxon>
        <taxon>Formicidae</taxon>
        <taxon>Myrmicinae</taxon>
        <taxon>Cardiocondyla</taxon>
    </lineage>
</organism>
<reference evidence="2 3" key="1">
    <citation type="submission" date="2023-03" db="EMBL/GenBank/DDBJ databases">
        <title>High recombination rates correlate with genetic variation in Cardiocondyla obscurior ants.</title>
        <authorList>
            <person name="Errbii M."/>
        </authorList>
    </citation>
    <scope>NUCLEOTIDE SEQUENCE [LARGE SCALE GENOMIC DNA]</scope>
    <source>
        <strain evidence="2">Alpha-2009</strain>
        <tissue evidence="2">Whole body</tissue>
    </source>
</reference>
<dbReference type="EMBL" id="JADYXP020000003">
    <property type="protein sequence ID" value="KAL0129395.1"/>
    <property type="molecule type" value="Genomic_DNA"/>
</dbReference>
<evidence type="ECO:0000256" key="1">
    <source>
        <dbReference type="SAM" id="Phobius"/>
    </source>
</evidence>
<keyword evidence="1" id="KW-0472">Membrane</keyword>
<sequence>MRKQFPSLDDGREGKSPVGRAREREIWQTFEKEKKKKKMTLRLIIERLIAFAEMQPAIFFIFFLSGIMELIRYDKTLVGTKIIPKRTERTGGENNRISTKIVLRADKHGRFTHIRNPGVSFTTSAEITFKKKKKIHHRAAREALPIDVDRRIDFAPERSFQHLFSVLCINLRIKFAFDVTQNVRKRGPQVFNSLDFSRYDEINFGKIFFFFFPFRKTYFDKNIQVIENREYPRIVNGARVKAGREFDLIRTLSSFSTALSCAKKKSSQLPISFHTKFSPMPRRYANLRTVKVHNKWIIKTNLYSLLSFYFCILYYFFL</sequence>
<gene>
    <name evidence="2" type="ORF">PUN28_004233</name>
</gene>
<evidence type="ECO:0000313" key="3">
    <source>
        <dbReference type="Proteomes" id="UP001430953"/>
    </source>
</evidence>